<dbReference type="Proteomes" id="UP001054945">
    <property type="component" value="Unassembled WGS sequence"/>
</dbReference>
<dbReference type="AlphaFoldDB" id="A0AAV4R6W8"/>
<gene>
    <name evidence="1" type="primary">UTRN_1</name>
    <name evidence="1" type="ORF">CEXT_62181</name>
</gene>
<comment type="caution">
    <text evidence="1">The sequence shown here is derived from an EMBL/GenBank/DDBJ whole genome shotgun (WGS) entry which is preliminary data.</text>
</comment>
<evidence type="ECO:0000313" key="2">
    <source>
        <dbReference type="Proteomes" id="UP001054945"/>
    </source>
</evidence>
<evidence type="ECO:0000313" key="1">
    <source>
        <dbReference type="EMBL" id="GIY18068.1"/>
    </source>
</evidence>
<reference evidence="1 2" key="1">
    <citation type="submission" date="2021-06" db="EMBL/GenBank/DDBJ databases">
        <title>Caerostris extrusa draft genome.</title>
        <authorList>
            <person name="Kono N."/>
            <person name="Arakawa K."/>
        </authorList>
    </citation>
    <scope>NUCLEOTIDE SEQUENCE [LARGE SCALE GENOMIC DNA]</scope>
</reference>
<name>A0AAV4R6W8_CAEEX</name>
<protein>
    <submittedName>
        <fullName evidence="1">Utrophin</fullName>
    </submittedName>
</protein>
<dbReference type="EMBL" id="BPLR01007574">
    <property type="protein sequence ID" value="GIY18068.1"/>
    <property type="molecule type" value="Genomic_DNA"/>
</dbReference>
<proteinExistence type="predicted"/>
<sequence>MGKLKEKFAVKPELVEVEEKFEILSNKIQNLVTNQEIDVKRATIEQLRASPVQLPTSEPGSPKLEEISLKIQTIEFKS</sequence>
<keyword evidence="2" id="KW-1185">Reference proteome</keyword>
<organism evidence="1 2">
    <name type="scientific">Caerostris extrusa</name>
    <name type="common">Bark spider</name>
    <name type="synonym">Caerostris bankana</name>
    <dbReference type="NCBI Taxonomy" id="172846"/>
    <lineage>
        <taxon>Eukaryota</taxon>
        <taxon>Metazoa</taxon>
        <taxon>Ecdysozoa</taxon>
        <taxon>Arthropoda</taxon>
        <taxon>Chelicerata</taxon>
        <taxon>Arachnida</taxon>
        <taxon>Araneae</taxon>
        <taxon>Araneomorphae</taxon>
        <taxon>Entelegynae</taxon>
        <taxon>Araneoidea</taxon>
        <taxon>Araneidae</taxon>
        <taxon>Caerostris</taxon>
    </lineage>
</organism>
<accession>A0AAV4R6W8</accession>